<feature type="region of interest" description="Disordered" evidence="1">
    <location>
        <begin position="1"/>
        <end position="21"/>
    </location>
</feature>
<reference evidence="2" key="2">
    <citation type="journal article" date="2015" name="Fish Shellfish Immunol.">
        <title>Early steps in the European eel (Anguilla anguilla)-Vibrio vulnificus interaction in the gills: Role of the RtxA13 toxin.</title>
        <authorList>
            <person name="Callol A."/>
            <person name="Pajuelo D."/>
            <person name="Ebbesson L."/>
            <person name="Teles M."/>
            <person name="MacKenzie S."/>
            <person name="Amaro C."/>
        </authorList>
    </citation>
    <scope>NUCLEOTIDE SEQUENCE</scope>
</reference>
<evidence type="ECO:0000256" key="1">
    <source>
        <dbReference type="SAM" id="MobiDB-lite"/>
    </source>
</evidence>
<sequence>MKSPPNYRSPQTENGKSRENSCPLNAVVGLLVQNRFLTMPEQHEARSFMHNMASCAVCHS</sequence>
<feature type="compositionally biased region" description="Polar residues" evidence="1">
    <location>
        <begin position="1"/>
        <end position="14"/>
    </location>
</feature>
<organism evidence="2">
    <name type="scientific">Anguilla anguilla</name>
    <name type="common">European freshwater eel</name>
    <name type="synonym">Muraena anguilla</name>
    <dbReference type="NCBI Taxonomy" id="7936"/>
    <lineage>
        <taxon>Eukaryota</taxon>
        <taxon>Metazoa</taxon>
        <taxon>Chordata</taxon>
        <taxon>Craniata</taxon>
        <taxon>Vertebrata</taxon>
        <taxon>Euteleostomi</taxon>
        <taxon>Actinopterygii</taxon>
        <taxon>Neopterygii</taxon>
        <taxon>Teleostei</taxon>
        <taxon>Anguilliformes</taxon>
        <taxon>Anguillidae</taxon>
        <taxon>Anguilla</taxon>
    </lineage>
</organism>
<proteinExistence type="predicted"/>
<evidence type="ECO:0000313" key="2">
    <source>
        <dbReference type="EMBL" id="JAI05543.1"/>
    </source>
</evidence>
<reference evidence="2" key="1">
    <citation type="submission" date="2014-11" db="EMBL/GenBank/DDBJ databases">
        <authorList>
            <person name="Amaro Gonzalez C."/>
        </authorList>
    </citation>
    <scope>NUCLEOTIDE SEQUENCE</scope>
</reference>
<dbReference type="EMBL" id="GBXM01003035">
    <property type="protein sequence ID" value="JAI05543.1"/>
    <property type="molecule type" value="Transcribed_RNA"/>
</dbReference>
<name>A0A0E9XS24_ANGAN</name>
<protein>
    <submittedName>
        <fullName evidence="2">Uncharacterized protein</fullName>
    </submittedName>
</protein>
<accession>A0A0E9XS24</accession>
<dbReference type="AlphaFoldDB" id="A0A0E9XS24"/>